<evidence type="ECO:0000313" key="3">
    <source>
        <dbReference type="Proteomes" id="UP001165065"/>
    </source>
</evidence>
<proteinExistence type="predicted"/>
<keyword evidence="3" id="KW-1185">Reference proteome</keyword>
<gene>
    <name evidence="2" type="ORF">TrCOL_g11844</name>
</gene>
<accession>A0A9W7L6Q3</accession>
<dbReference type="OrthoDB" id="192210at2759"/>
<feature type="signal peptide" evidence="1">
    <location>
        <begin position="1"/>
        <end position="15"/>
    </location>
</feature>
<reference evidence="3" key="1">
    <citation type="journal article" date="2023" name="Commun. Biol.">
        <title>Genome analysis of Parmales, the sister group of diatoms, reveals the evolutionary specialization of diatoms from phago-mixotrophs to photoautotrophs.</title>
        <authorList>
            <person name="Ban H."/>
            <person name="Sato S."/>
            <person name="Yoshikawa S."/>
            <person name="Yamada K."/>
            <person name="Nakamura Y."/>
            <person name="Ichinomiya M."/>
            <person name="Sato N."/>
            <person name="Blanc-Mathieu R."/>
            <person name="Endo H."/>
            <person name="Kuwata A."/>
            <person name="Ogata H."/>
        </authorList>
    </citation>
    <scope>NUCLEOTIDE SEQUENCE [LARGE SCALE GENOMIC DNA]</scope>
</reference>
<evidence type="ECO:0000256" key="1">
    <source>
        <dbReference type="SAM" id="SignalP"/>
    </source>
</evidence>
<organism evidence="2 3">
    <name type="scientific">Triparma columacea</name>
    <dbReference type="NCBI Taxonomy" id="722753"/>
    <lineage>
        <taxon>Eukaryota</taxon>
        <taxon>Sar</taxon>
        <taxon>Stramenopiles</taxon>
        <taxon>Ochrophyta</taxon>
        <taxon>Bolidophyceae</taxon>
        <taxon>Parmales</taxon>
        <taxon>Triparmaceae</taxon>
        <taxon>Triparma</taxon>
    </lineage>
</organism>
<evidence type="ECO:0008006" key="4">
    <source>
        <dbReference type="Google" id="ProtNLM"/>
    </source>
</evidence>
<sequence length="399" mass="45483">MRLLLIAILSVFAWAGSEDSNFDRIISRDDETRARFATMKREEEALEIVEDLKDIVDEYSRIRRYQRALALIEVAKPPTLPPPFYTFTLAGVEARLLACYQDFNEAVYILHLARDNLLKYLGLMEKSELAKHLDVWVSVFAITSKLISWYVHTSSPTGDGVTFLIDWMVESGPYRSKMQLPAYFQPELPMNPWPEWEEWEGLGMGRVRSTLLRFRKALKAELVNEGGEVANQFESGLHDTECLVDMADGVGIGAGAEYKRAIYREDDCRVEVVGEGEEEEQVEGEEAEEDPVHPLSICNAFNDIKEEYNILALSYNTLSKGAKTMGHFGNTNRDWQAIIPLHNAGCLKIIVHRNEAIPREDEVSLFDDSFWTVYENICEDKLVGFVKADIQHPQFRAST</sequence>
<comment type="caution">
    <text evidence="2">The sequence shown here is derived from an EMBL/GenBank/DDBJ whole genome shotgun (WGS) entry which is preliminary data.</text>
</comment>
<name>A0A9W7L6Q3_9STRA</name>
<evidence type="ECO:0000313" key="2">
    <source>
        <dbReference type="EMBL" id="GMI33731.1"/>
    </source>
</evidence>
<protein>
    <recommendedName>
        <fullName evidence="4">Prolyl 4-hydroxylase alpha subunit domain-containing protein</fullName>
    </recommendedName>
</protein>
<dbReference type="AlphaFoldDB" id="A0A9W7L6Q3"/>
<feature type="chain" id="PRO_5040735495" description="Prolyl 4-hydroxylase alpha subunit domain-containing protein" evidence="1">
    <location>
        <begin position="16"/>
        <end position="399"/>
    </location>
</feature>
<dbReference type="EMBL" id="BRYA01000832">
    <property type="protein sequence ID" value="GMI33731.1"/>
    <property type="molecule type" value="Genomic_DNA"/>
</dbReference>
<keyword evidence="1" id="KW-0732">Signal</keyword>
<dbReference type="Proteomes" id="UP001165065">
    <property type="component" value="Unassembled WGS sequence"/>
</dbReference>